<protein>
    <submittedName>
        <fullName evidence="2">Uncharacterized protein</fullName>
    </submittedName>
</protein>
<evidence type="ECO:0000256" key="1">
    <source>
        <dbReference type="SAM" id="MobiDB-lite"/>
    </source>
</evidence>
<keyword evidence="3" id="KW-1185">Reference proteome</keyword>
<feature type="compositionally biased region" description="Pro residues" evidence="1">
    <location>
        <begin position="17"/>
        <end position="29"/>
    </location>
</feature>
<dbReference type="Proteomes" id="UP000275078">
    <property type="component" value="Unassembled WGS sequence"/>
</dbReference>
<name>A0A3N4HUT2_ASCIM</name>
<reference evidence="2 3" key="1">
    <citation type="journal article" date="2018" name="Nat. Ecol. Evol.">
        <title>Pezizomycetes genomes reveal the molecular basis of ectomycorrhizal truffle lifestyle.</title>
        <authorList>
            <person name="Murat C."/>
            <person name="Payen T."/>
            <person name="Noel B."/>
            <person name="Kuo A."/>
            <person name="Morin E."/>
            <person name="Chen J."/>
            <person name="Kohler A."/>
            <person name="Krizsan K."/>
            <person name="Balestrini R."/>
            <person name="Da Silva C."/>
            <person name="Montanini B."/>
            <person name="Hainaut M."/>
            <person name="Levati E."/>
            <person name="Barry K.W."/>
            <person name="Belfiori B."/>
            <person name="Cichocki N."/>
            <person name="Clum A."/>
            <person name="Dockter R.B."/>
            <person name="Fauchery L."/>
            <person name="Guy J."/>
            <person name="Iotti M."/>
            <person name="Le Tacon F."/>
            <person name="Lindquist E.A."/>
            <person name="Lipzen A."/>
            <person name="Malagnac F."/>
            <person name="Mello A."/>
            <person name="Molinier V."/>
            <person name="Miyauchi S."/>
            <person name="Poulain J."/>
            <person name="Riccioni C."/>
            <person name="Rubini A."/>
            <person name="Sitrit Y."/>
            <person name="Splivallo R."/>
            <person name="Traeger S."/>
            <person name="Wang M."/>
            <person name="Zifcakova L."/>
            <person name="Wipf D."/>
            <person name="Zambonelli A."/>
            <person name="Paolocci F."/>
            <person name="Nowrousian M."/>
            <person name="Ottonello S."/>
            <person name="Baldrian P."/>
            <person name="Spatafora J.W."/>
            <person name="Henrissat B."/>
            <person name="Nagy L.G."/>
            <person name="Aury J.M."/>
            <person name="Wincker P."/>
            <person name="Grigoriev I.V."/>
            <person name="Bonfante P."/>
            <person name="Martin F.M."/>
        </authorList>
    </citation>
    <scope>NUCLEOTIDE SEQUENCE [LARGE SCALE GENOMIC DNA]</scope>
    <source>
        <strain evidence="2 3">RN42</strain>
    </source>
</reference>
<evidence type="ECO:0000313" key="2">
    <source>
        <dbReference type="EMBL" id="RPA75741.1"/>
    </source>
</evidence>
<sequence length="225" mass="24541">MPSRGHYYQAPDHQSEYPPPTRRYQPPPTSYGQSEPSRSQFLTAARRSNTPRCGCGTTLLGREQLRSGRCDRCDYLPSPSLSSHSNGGSNYSTGAERAPTTRQAQSVRTSAPHHNNYPHPPSSSLHPPMLGRGYHQTLSLPISRGRAHTSNGRLSPSPEPYVEQLHRRGDYLLVGAGDEFGSDPPAIRRDDFSGFDELEGYPGSSGSGAYGGHSRGGYHGGFHYS</sequence>
<dbReference type="EMBL" id="ML119758">
    <property type="protein sequence ID" value="RPA75741.1"/>
    <property type="molecule type" value="Genomic_DNA"/>
</dbReference>
<feature type="region of interest" description="Disordered" evidence="1">
    <location>
        <begin position="77"/>
        <end position="135"/>
    </location>
</feature>
<accession>A0A3N4HUT2</accession>
<feature type="compositionally biased region" description="Low complexity" evidence="1">
    <location>
        <begin position="77"/>
        <end position="92"/>
    </location>
</feature>
<feature type="compositionally biased region" description="Gly residues" evidence="1">
    <location>
        <begin position="203"/>
        <end position="225"/>
    </location>
</feature>
<evidence type="ECO:0000313" key="3">
    <source>
        <dbReference type="Proteomes" id="UP000275078"/>
    </source>
</evidence>
<feature type="compositionally biased region" description="Polar residues" evidence="1">
    <location>
        <begin position="30"/>
        <end position="51"/>
    </location>
</feature>
<proteinExistence type="predicted"/>
<organism evidence="2 3">
    <name type="scientific">Ascobolus immersus RN42</name>
    <dbReference type="NCBI Taxonomy" id="1160509"/>
    <lineage>
        <taxon>Eukaryota</taxon>
        <taxon>Fungi</taxon>
        <taxon>Dikarya</taxon>
        <taxon>Ascomycota</taxon>
        <taxon>Pezizomycotina</taxon>
        <taxon>Pezizomycetes</taxon>
        <taxon>Pezizales</taxon>
        <taxon>Ascobolaceae</taxon>
        <taxon>Ascobolus</taxon>
    </lineage>
</organism>
<dbReference type="AlphaFoldDB" id="A0A3N4HUT2"/>
<feature type="compositionally biased region" description="Low complexity" evidence="1">
    <location>
        <begin position="110"/>
        <end position="128"/>
    </location>
</feature>
<feature type="compositionally biased region" description="Polar residues" evidence="1">
    <location>
        <begin position="100"/>
        <end position="109"/>
    </location>
</feature>
<feature type="region of interest" description="Disordered" evidence="1">
    <location>
        <begin position="1"/>
        <end position="56"/>
    </location>
</feature>
<feature type="region of interest" description="Disordered" evidence="1">
    <location>
        <begin position="177"/>
        <end position="225"/>
    </location>
</feature>
<gene>
    <name evidence="2" type="ORF">BJ508DRAFT_379898</name>
</gene>